<dbReference type="GO" id="GO:0032324">
    <property type="term" value="P:molybdopterin cofactor biosynthetic process"/>
    <property type="evidence" value="ECO:0007669"/>
    <property type="project" value="UniProtKB-ARBA"/>
</dbReference>
<proteinExistence type="predicted"/>
<dbReference type="InterPro" id="IPR058240">
    <property type="entry name" value="rSAM_sf"/>
</dbReference>
<dbReference type="SMART" id="SM00729">
    <property type="entry name" value="Elp3"/>
    <property type="match status" value="1"/>
</dbReference>
<protein>
    <submittedName>
        <fullName evidence="8">Radical SAM protein</fullName>
    </submittedName>
</protein>
<evidence type="ECO:0000256" key="6">
    <source>
        <dbReference type="ARBA" id="ARBA00023014"/>
    </source>
</evidence>
<dbReference type="InterPro" id="IPR034471">
    <property type="entry name" value="GDGT/MA_synthase"/>
</dbReference>
<dbReference type="SFLD" id="SFLDG01100">
    <property type="entry name" value="methyltransferase_(Class_D)"/>
    <property type="match status" value="1"/>
</dbReference>
<keyword evidence="6" id="KW-0411">Iron-sulfur</keyword>
<reference evidence="8" key="1">
    <citation type="journal article" date="2021" name="ISME J.">
        <title>Mercury methylation by metabolically versatile and cosmopolitan marine bacteria.</title>
        <authorList>
            <person name="Lin H."/>
            <person name="Ascher D.B."/>
            <person name="Myung Y."/>
            <person name="Lamborg C.H."/>
            <person name="Hallam S.J."/>
            <person name="Gionfriddo C.M."/>
            <person name="Holt K.E."/>
            <person name="Moreau J.W."/>
        </authorList>
    </citation>
    <scope>NUCLEOTIDE SEQUENCE</scope>
    <source>
        <strain evidence="8">SI075_bin30</strain>
    </source>
</reference>
<dbReference type="Proteomes" id="UP000722459">
    <property type="component" value="Unassembled WGS sequence"/>
</dbReference>
<organism evidence="8 9">
    <name type="scientific">Candidatus Iainarchaeum sp</name>
    <dbReference type="NCBI Taxonomy" id="3101447"/>
    <lineage>
        <taxon>Archaea</taxon>
        <taxon>Candidatus Iainarchaeota</taxon>
        <taxon>Candidatus Iainarchaeia</taxon>
        <taxon>Candidatus Iainarchaeales</taxon>
        <taxon>Candidatus Iainarchaeaceae</taxon>
        <taxon>Candidatus Iainarchaeum</taxon>
    </lineage>
</organism>
<dbReference type="Pfam" id="PF04055">
    <property type="entry name" value="Radical_SAM"/>
    <property type="match status" value="1"/>
</dbReference>
<dbReference type="InterPro" id="IPR034474">
    <property type="entry name" value="Methyltransferase_Class_D"/>
</dbReference>
<gene>
    <name evidence="8" type="ORF">HON47_02170</name>
</gene>
<evidence type="ECO:0000259" key="7">
    <source>
        <dbReference type="PROSITE" id="PS51918"/>
    </source>
</evidence>
<sequence length="549" mass="62725">MKIVEKNKKSVVSGEYPSNLPYQTRSVCPECKRALEAEVYAKKGKVYIKRECPEHGEWDELYWSSEEEFNRAKKYASDARGLTNTNVGLTNNTGSNCPYDCGLCTNHHSHTALANIALTNRCDLSCWYCFFYAKEGDPIYEPSVEQVRLMLRNMKAEKPVPCNAVQFTGGEPTLREDLFEIIKVAKEEGYEHVQLNTTGMTIAFNPGYAQKLKDAGVATLYVSYDGSSLQTNPKNHFEMALTIEECRKAHLGIVLVPTLIKGINDKDMASIIDFALQNIDVIRGIDFQPVSFVGRMPKSQREAGRITIPDAIERIEKQTKGVIKKKDFFAIPCVSNVTNFVETLTNNVQYSLDNHFACGAATYVFIDKETDEVIPLPEFIDVDGLFKYLNEASENIKSGKNKKLQSAKLLLKLKSFIDDEKKPKELKLAKLLFDALVKHDYTALGEFHSNSLFIGMMHFMDPYNYDQQRVERCDIHYAMPDGRIIPFCAFNVVPELYRDKVQNQYSMSWDEYKKQNGGRDPMQKYKRDSKTLKDNPAYNRVYKGKKYFK</sequence>
<dbReference type="EMBL" id="JABJNZ010000029">
    <property type="protein sequence ID" value="MBT4870352.1"/>
    <property type="molecule type" value="Genomic_DNA"/>
</dbReference>
<dbReference type="Pfam" id="PF23545">
    <property type="entry name" value="Zn_ribbon_HMPTM"/>
    <property type="match status" value="1"/>
</dbReference>
<dbReference type="PANTHER" id="PTHR43306">
    <property type="entry name" value="7,8-DIHYDRO-6-HYDROXYMETHYLPTERIN DIMETHYLTRANSFERASE"/>
    <property type="match status" value="1"/>
</dbReference>
<evidence type="ECO:0000256" key="1">
    <source>
        <dbReference type="ARBA" id="ARBA00001966"/>
    </source>
</evidence>
<dbReference type="InterPro" id="IPR013785">
    <property type="entry name" value="Aldolase_TIM"/>
</dbReference>
<dbReference type="SFLD" id="SFLDF00385">
    <property type="entry name" value="7_8-dihydro-6-hydroxymethylpte"/>
    <property type="match status" value="1"/>
</dbReference>
<dbReference type="Gene3D" id="3.20.20.70">
    <property type="entry name" value="Aldolase class I"/>
    <property type="match status" value="1"/>
</dbReference>
<dbReference type="PROSITE" id="PS01305">
    <property type="entry name" value="MOAA_NIFB_PQQE"/>
    <property type="match status" value="1"/>
</dbReference>
<name>A0A8T5GEK5_9ARCH</name>
<evidence type="ECO:0000313" key="9">
    <source>
        <dbReference type="Proteomes" id="UP000722459"/>
    </source>
</evidence>
<evidence type="ECO:0000256" key="4">
    <source>
        <dbReference type="ARBA" id="ARBA00022723"/>
    </source>
</evidence>
<comment type="caution">
    <text evidence="8">The sequence shown here is derived from an EMBL/GenBank/DDBJ whole genome shotgun (WGS) entry which is preliminary data.</text>
</comment>
<keyword evidence="5" id="KW-0408">Iron</keyword>
<dbReference type="AlphaFoldDB" id="A0A8T5GEK5"/>
<dbReference type="InterPro" id="IPR056488">
    <property type="entry name" value="Zn_ribbon_HMPTM"/>
</dbReference>
<dbReference type="InterPro" id="IPR000385">
    <property type="entry name" value="MoaA_NifB_PqqE_Fe-S-bd_CS"/>
</dbReference>
<dbReference type="SFLD" id="SFLDG01067">
    <property type="entry name" value="SPASM/twitch_domain_containing"/>
    <property type="match status" value="1"/>
</dbReference>
<dbReference type="SUPFAM" id="SSF102114">
    <property type="entry name" value="Radical SAM enzymes"/>
    <property type="match status" value="1"/>
</dbReference>
<dbReference type="GO" id="GO:0008168">
    <property type="term" value="F:methyltransferase activity"/>
    <property type="evidence" value="ECO:0007669"/>
    <property type="project" value="InterPro"/>
</dbReference>
<dbReference type="GO" id="GO:0051539">
    <property type="term" value="F:4 iron, 4 sulfur cluster binding"/>
    <property type="evidence" value="ECO:0007669"/>
    <property type="project" value="UniProtKB-KW"/>
</dbReference>
<dbReference type="CDD" id="cd01335">
    <property type="entry name" value="Radical_SAM"/>
    <property type="match status" value="1"/>
</dbReference>
<comment type="cofactor">
    <cofactor evidence="1">
        <name>[4Fe-4S] cluster</name>
        <dbReference type="ChEBI" id="CHEBI:49883"/>
    </cofactor>
</comment>
<keyword evidence="2" id="KW-0004">4Fe-4S</keyword>
<accession>A0A8T5GEK5</accession>
<dbReference type="InterPro" id="IPR007197">
    <property type="entry name" value="rSAM"/>
</dbReference>
<dbReference type="SFLD" id="SFLDS00029">
    <property type="entry name" value="Radical_SAM"/>
    <property type="match status" value="1"/>
</dbReference>
<keyword evidence="4" id="KW-0479">Metal-binding</keyword>
<dbReference type="NCBIfam" id="NF045702">
    <property type="entry name" value="rSAM_GDGT_ether"/>
    <property type="match status" value="1"/>
</dbReference>
<keyword evidence="3" id="KW-0949">S-adenosyl-L-methionine</keyword>
<evidence type="ECO:0000313" key="8">
    <source>
        <dbReference type="EMBL" id="MBT4870352.1"/>
    </source>
</evidence>
<evidence type="ECO:0000256" key="2">
    <source>
        <dbReference type="ARBA" id="ARBA00022485"/>
    </source>
</evidence>
<dbReference type="GO" id="GO:0046872">
    <property type="term" value="F:metal ion binding"/>
    <property type="evidence" value="ECO:0007669"/>
    <property type="project" value="UniProtKB-KW"/>
</dbReference>
<evidence type="ECO:0000256" key="3">
    <source>
        <dbReference type="ARBA" id="ARBA00022691"/>
    </source>
</evidence>
<dbReference type="PANTHER" id="PTHR43306:SF1">
    <property type="entry name" value="7,8-DIHYDRO-6-HYDROXYMETHYLPTERIN DIMETHYLTRANSFERASE"/>
    <property type="match status" value="1"/>
</dbReference>
<dbReference type="InterPro" id="IPR006638">
    <property type="entry name" value="Elp3/MiaA/NifB-like_rSAM"/>
</dbReference>
<evidence type="ECO:0000256" key="5">
    <source>
        <dbReference type="ARBA" id="ARBA00023004"/>
    </source>
</evidence>
<feature type="domain" description="Radical SAM core" evidence="7">
    <location>
        <begin position="106"/>
        <end position="318"/>
    </location>
</feature>
<dbReference type="PROSITE" id="PS51918">
    <property type="entry name" value="RADICAL_SAM"/>
    <property type="match status" value="1"/>
</dbReference>